<protein>
    <submittedName>
        <fullName evidence="1">Uncharacterized protein</fullName>
    </submittedName>
</protein>
<reference evidence="1 2" key="1">
    <citation type="submission" date="2017-05" db="EMBL/GenBank/DDBJ databases">
        <title>Complete and WGS of Bordetella genogroups.</title>
        <authorList>
            <person name="Spilker T."/>
            <person name="Lipuma J."/>
        </authorList>
    </citation>
    <scope>NUCLEOTIDE SEQUENCE [LARGE SCALE GENOMIC DNA]</scope>
    <source>
        <strain evidence="1 2">AU9795</strain>
    </source>
</reference>
<evidence type="ECO:0000313" key="1">
    <source>
        <dbReference type="EMBL" id="OZI68723.1"/>
    </source>
</evidence>
<keyword evidence="2" id="KW-1185">Reference proteome</keyword>
<organism evidence="1 2">
    <name type="scientific">Bordetella genomosp. 1</name>
    <dbReference type="NCBI Taxonomy" id="1395607"/>
    <lineage>
        <taxon>Bacteria</taxon>
        <taxon>Pseudomonadati</taxon>
        <taxon>Pseudomonadota</taxon>
        <taxon>Betaproteobacteria</taxon>
        <taxon>Burkholderiales</taxon>
        <taxon>Alcaligenaceae</taxon>
        <taxon>Bordetella</taxon>
    </lineage>
</organism>
<accession>A0ABX4F4S1</accession>
<proteinExistence type="predicted"/>
<dbReference type="EMBL" id="NEVR01000001">
    <property type="protein sequence ID" value="OZI68723.1"/>
    <property type="molecule type" value="Genomic_DNA"/>
</dbReference>
<comment type="caution">
    <text evidence="1">The sequence shown here is derived from an EMBL/GenBank/DDBJ whole genome shotgun (WGS) entry which is preliminary data.</text>
</comment>
<dbReference type="Proteomes" id="UP000216354">
    <property type="component" value="Unassembled WGS sequence"/>
</dbReference>
<name>A0ABX4F4S1_9BORD</name>
<sequence length="66" mass="7473">MKSLASQPHTVRVGAQLIPYFDQRNALRRTVPLIPFSWADLRALLRAPLRAKAPARRDEAEACHSH</sequence>
<evidence type="ECO:0000313" key="2">
    <source>
        <dbReference type="Proteomes" id="UP000216354"/>
    </source>
</evidence>
<gene>
    <name evidence="1" type="ORF">CAL27_04470</name>
</gene>
<dbReference type="RefSeq" id="WP_094830866.1">
    <property type="nucleotide sequence ID" value="NZ_NEVR01000001.1"/>
</dbReference>